<keyword evidence="1" id="KW-0812">Transmembrane</keyword>
<name>A0A218WHR6_PUNGR</name>
<evidence type="ECO:0000256" key="1">
    <source>
        <dbReference type="SAM" id="Phobius"/>
    </source>
</evidence>
<reference evidence="3 5" key="3">
    <citation type="submission" date="2017-11" db="EMBL/GenBank/DDBJ databases">
        <title>De-novo sequencing of pomegranate (Punica granatum L.) genome.</title>
        <authorList>
            <person name="Akparov Z."/>
            <person name="Amiraslanov A."/>
            <person name="Hajiyeva S."/>
            <person name="Abbasov M."/>
            <person name="Kaur K."/>
            <person name="Hamwieh A."/>
            <person name="Solovyev V."/>
            <person name="Salamov A."/>
            <person name="Braich B."/>
            <person name="Kosarev P."/>
            <person name="Mahmoud A."/>
            <person name="Hajiyev E."/>
            <person name="Babayeva S."/>
            <person name="Izzatullayeva V."/>
            <person name="Mammadov A."/>
            <person name="Mammadov A."/>
            <person name="Sharifova S."/>
            <person name="Ojaghi J."/>
            <person name="Eynullazada K."/>
            <person name="Bayramov B."/>
            <person name="Abdulazimova A."/>
            <person name="Shahmuradov I."/>
        </authorList>
    </citation>
    <scope>NUCLEOTIDE SEQUENCE [LARGE SCALE GENOMIC DNA]</scope>
    <source>
        <strain evidence="3">AG2017</strain>
        <strain evidence="5">cv. AG2017</strain>
        <tissue evidence="3">Leaf</tissue>
    </source>
</reference>
<proteinExistence type="predicted"/>
<feature type="transmembrane region" description="Helical" evidence="1">
    <location>
        <begin position="6"/>
        <end position="24"/>
    </location>
</feature>
<evidence type="ECO:0000313" key="3">
    <source>
        <dbReference type="EMBL" id="PKI64381.1"/>
    </source>
</evidence>
<sequence length="88" mass="8604">MAEFSLYVQFALVGVILLLGTLATSGMSGSDWHAYENSIAAAAAAATAPSPGTTAGGDGGSVAAAIQPHLVTAAFFASFALLTGSSIL</sequence>
<reference evidence="4" key="1">
    <citation type="journal article" date="2017" name="Plant J.">
        <title>The pomegranate (Punica granatum L.) genome and the genomics of punicalagin biosynthesis.</title>
        <authorList>
            <person name="Qin G."/>
            <person name="Xu C."/>
            <person name="Ming R."/>
            <person name="Tang H."/>
            <person name="Guyot R."/>
            <person name="Kramer E.M."/>
            <person name="Hu Y."/>
            <person name="Yi X."/>
            <person name="Qi Y."/>
            <person name="Xu X."/>
            <person name="Gao Z."/>
            <person name="Pan H."/>
            <person name="Jian J."/>
            <person name="Tian Y."/>
            <person name="Yue Z."/>
            <person name="Xu Y."/>
        </authorList>
    </citation>
    <scope>NUCLEOTIDE SEQUENCE [LARGE SCALE GENOMIC DNA]</scope>
    <source>
        <strain evidence="4">cv. Dabenzi</strain>
    </source>
</reference>
<evidence type="ECO:0000313" key="5">
    <source>
        <dbReference type="Proteomes" id="UP000233551"/>
    </source>
</evidence>
<reference evidence="2" key="2">
    <citation type="submission" date="2017-06" db="EMBL/GenBank/DDBJ databases">
        <title>The pomegranate genome and the genomics of punicalagin biosynthesis.</title>
        <authorList>
            <person name="Xu C."/>
        </authorList>
    </citation>
    <scope>NUCLEOTIDE SEQUENCE [LARGE SCALE GENOMIC DNA]</scope>
    <source>
        <tissue evidence="2">Fresh leaf</tissue>
    </source>
</reference>
<accession>A0A218WHR6</accession>
<keyword evidence="5" id="KW-1185">Reference proteome</keyword>
<keyword evidence="1" id="KW-1133">Transmembrane helix</keyword>
<evidence type="ECO:0000313" key="4">
    <source>
        <dbReference type="Proteomes" id="UP000197138"/>
    </source>
</evidence>
<dbReference type="EMBL" id="MTKT01004293">
    <property type="protein sequence ID" value="OWM72226.1"/>
    <property type="molecule type" value="Genomic_DNA"/>
</dbReference>
<gene>
    <name evidence="2" type="ORF">CDL15_Pgr018111</name>
    <name evidence="3" type="ORF">CRG98_015241</name>
</gene>
<dbReference type="Proteomes" id="UP000197138">
    <property type="component" value="Unassembled WGS sequence"/>
</dbReference>
<protein>
    <submittedName>
        <fullName evidence="2">Uncharacterized protein</fullName>
    </submittedName>
</protein>
<dbReference type="EMBL" id="PGOL01000824">
    <property type="protein sequence ID" value="PKI64381.1"/>
    <property type="molecule type" value="Genomic_DNA"/>
</dbReference>
<comment type="caution">
    <text evidence="2">The sequence shown here is derived from an EMBL/GenBank/DDBJ whole genome shotgun (WGS) entry which is preliminary data.</text>
</comment>
<dbReference type="AlphaFoldDB" id="A0A218WHR6"/>
<evidence type="ECO:0000313" key="2">
    <source>
        <dbReference type="EMBL" id="OWM72226.1"/>
    </source>
</evidence>
<keyword evidence="1" id="KW-0472">Membrane</keyword>
<dbReference type="Proteomes" id="UP000233551">
    <property type="component" value="Unassembled WGS sequence"/>
</dbReference>
<organism evidence="2 4">
    <name type="scientific">Punica granatum</name>
    <name type="common">Pomegranate</name>
    <dbReference type="NCBI Taxonomy" id="22663"/>
    <lineage>
        <taxon>Eukaryota</taxon>
        <taxon>Viridiplantae</taxon>
        <taxon>Streptophyta</taxon>
        <taxon>Embryophyta</taxon>
        <taxon>Tracheophyta</taxon>
        <taxon>Spermatophyta</taxon>
        <taxon>Magnoliopsida</taxon>
        <taxon>eudicotyledons</taxon>
        <taxon>Gunneridae</taxon>
        <taxon>Pentapetalae</taxon>
        <taxon>rosids</taxon>
        <taxon>malvids</taxon>
        <taxon>Myrtales</taxon>
        <taxon>Lythraceae</taxon>
        <taxon>Punica</taxon>
    </lineage>
</organism>